<feature type="region of interest" description="Disordered" evidence="1">
    <location>
        <begin position="1"/>
        <end position="68"/>
    </location>
</feature>
<evidence type="ECO:0000256" key="1">
    <source>
        <dbReference type="SAM" id="MobiDB-lite"/>
    </source>
</evidence>
<name>A0AAV1E9V5_OLDCO</name>
<feature type="compositionally biased region" description="Basic residues" evidence="1">
    <location>
        <begin position="1"/>
        <end position="13"/>
    </location>
</feature>
<evidence type="ECO:0000313" key="3">
    <source>
        <dbReference type="Proteomes" id="UP001161247"/>
    </source>
</evidence>
<accession>A0AAV1E9V5</accession>
<organism evidence="2 3">
    <name type="scientific">Oldenlandia corymbosa var. corymbosa</name>
    <dbReference type="NCBI Taxonomy" id="529605"/>
    <lineage>
        <taxon>Eukaryota</taxon>
        <taxon>Viridiplantae</taxon>
        <taxon>Streptophyta</taxon>
        <taxon>Embryophyta</taxon>
        <taxon>Tracheophyta</taxon>
        <taxon>Spermatophyta</taxon>
        <taxon>Magnoliopsida</taxon>
        <taxon>eudicotyledons</taxon>
        <taxon>Gunneridae</taxon>
        <taxon>Pentapetalae</taxon>
        <taxon>asterids</taxon>
        <taxon>lamiids</taxon>
        <taxon>Gentianales</taxon>
        <taxon>Rubiaceae</taxon>
        <taxon>Rubioideae</taxon>
        <taxon>Spermacoceae</taxon>
        <taxon>Hedyotis-Oldenlandia complex</taxon>
        <taxon>Oldenlandia</taxon>
    </lineage>
</organism>
<evidence type="ECO:0000313" key="2">
    <source>
        <dbReference type="EMBL" id="CAI9116459.1"/>
    </source>
</evidence>
<dbReference type="Proteomes" id="UP001161247">
    <property type="component" value="Chromosome 8"/>
</dbReference>
<feature type="compositionally biased region" description="Basic and acidic residues" evidence="1">
    <location>
        <begin position="14"/>
        <end position="28"/>
    </location>
</feature>
<reference evidence="2" key="1">
    <citation type="submission" date="2023-03" db="EMBL/GenBank/DDBJ databases">
        <authorList>
            <person name="Julca I."/>
        </authorList>
    </citation>
    <scope>NUCLEOTIDE SEQUENCE</scope>
</reference>
<dbReference type="AlphaFoldDB" id="A0AAV1E9V5"/>
<keyword evidence="3" id="KW-1185">Reference proteome</keyword>
<feature type="compositionally biased region" description="Basic and acidic residues" evidence="1">
    <location>
        <begin position="37"/>
        <end position="51"/>
    </location>
</feature>
<sequence>MRRRGYANLKRKREGCDEIHTDMDDKPVTKSAQFDSGSDKETTIDPEEKTPDPSASTGPGGKSASDMEERVWMPRLSTEEDWVSLNKQYRDEIHQSRGFEVTCCPYYSLTSCFVPWTFKEKTQRSTPEQILQWCHQSIALFNKLHCSQKPPYELVDVEYITCIHAGFGYYIFYITFKAKPAASSSSIHSEEVF</sequence>
<gene>
    <name evidence="2" type="ORF">OLC1_LOCUS22747</name>
</gene>
<protein>
    <submittedName>
        <fullName evidence="2">OLC1v1017601C1</fullName>
    </submittedName>
</protein>
<dbReference type="EMBL" id="OX459125">
    <property type="protein sequence ID" value="CAI9116459.1"/>
    <property type="molecule type" value="Genomic_DNA"/>
</dbReference>
<proteinExistence type="predicted"/>